<evidence type="ECO:0000256" key="1">
    <source>
        <dbReference type="SAM" id="Phobius"/>
    </source>
</evidence>
<evidence type="ECO:0000313" key="3">
    <source>
        <dbReference type="Proteomes" id="UP000199126"/>
    </source>
</evidence>
<sequence length="41" mass="4398">MWVGASILVGANPITMFGVLWGLFLLGVGGVLIAVVWWPTR</sequence>
<keyword evidence="1" id="KW-0812">Transmembrane</keyword>
<keyword evidence="1" id="KW-0472">Membrane</keyword>
<reference evidence="3" key="1">
    <citation type="submission" date="2016-10" db="EMBL/GenBank/DDBJ databases">
        <authorList>
            <person name="Varghese N."/>
            <person name="Submissions S."/>
        </authorList>
    </citation>
    <scope>NUCLEOTIDE SEQUENCE [LARGE SCALE GENOMIC DNA]</scope>
    <source>
        <strain evidence="3">CGMCC 1.10121</strain>
    </source>
</reference>
<protein>
    <submittedName>
        <fullName evidence="2">Uncharacterized protein</fullName>
    </submittedName>
</protein>
<keyword evidence="3" id="KW-1185">Reference proteome</keyword>
<organism evidence="2 3">
    <name type="scientific">Halogranum amylolyticum</name>
    <dbReference type="NCBI Taxonomy" id="660520"/>
    <lineage>
        <taxon>Archaea</taxon>
        <taxon>Methanobacteriati</taxon>
        <taxon>Methanobacteriota</taxon>
        <taxon>Stenosarchaea group</taxon>
        <taxon>Halobacteria</taxon>
        <taxon>Halobacteriales</taxon>
        <taxon>Haloferacaceae</taxon>
    </lineage>
</organism>
<accession>A0A1H8WHV6</accession>
<keyword evidence="1" id="KW-1133">Transmembrane helix</keyword>
<dbReference type="Proteomes" id="UP000199126">
    <property type="component" value="Unassembled WGS sequence"/>
</dbReference>
<evidence type="ECO:0000313" key="2">
    <source>
        <dbReference type="EMBL" id="SEP27007.1"/>
    </source>
</evidence>
<dbReference type="EMBL" id="FODV01000030">
    <property type="protein sequence ID" value="SEP27007.1"/>
    <property type="molecule type" value="Genomic_DNA"/>
</dbReference>
<gene>
    <name evidence="2" type="ORF">SAMN04487948_1304</name>
</gene>
<feature type="transmembrane region" description="Helical" evidence="1">
    <location>
        <begin position="20"/>
        <end position="38"/>
    </location>
</feature>
<dbReference type="AlphaFoldDB" id="A0A1H8WHV6"/>
<name>A0A1H8WHV6_9EURY</name>
<proteinExistence type="predicted"/>